<keyword evidence="13 20" id="KW-0067">ATP-binding</keyword>
<dbReference type="PROSITE" id="PS00109">
    <property type="entry name" value="PROTEIN_KINASE_TYR"/>
    <property type="match status" value="1"/>
</dbReference>
<dbReference type="EMBL" id="JBCGBO010000005">
    <property type="protein sequence ID" value="KAK9200582.1"/>
    <property type="molecule type" value="Genomic_DNA"/>
</dbReference>
<dbReference type="Proteomes" id="UP001428341">
    <property type="component" value="Unassembled WGS sequence"/>
</dbReference>
<dbReference type="FunFam" id="3.30.200.20:FF:000309">
    <property type="entry name" value="Leucine-rich repeat receptor protein kinase MSP1"/>
    <property type="match status" value="1"/>
</dbReference>
<evidence type="ECO:0000256" key="21">
    <source>
        <dbReference type="SAM" id="Phobius"/>
    </source>
</evidence>
<dbReference type="Pfam" id="PF00560">
    <property type="entry name" value="LRR_1"/>
    <property type="match status" value="11"/>
</dbReference>
<dbReference type="SMART" id="SM00369">
    <property type="entry name" value="LRR_TYP"/>
    <property type="match status" value="8"/>
</dbReference>
<evidence type="ECO:0000256" key="19">
    <source>
        <dbReference type="ARBA" id="ARBA00048679"/>
    </source>
</evidence>
<feature type="chain" id="PRO_5043046720" description="non-specific serine/threonine protein kinase" evidence="22">
    <location>
        <begin position="31"/>
        <end position="987"/>
    </location>
</feature>
<dbReference type="InterPro" id="IPR011009">
    <property type="entry name" value="Kinase-like_dom_sf"/>
</dbReference>
<evidence type="ECO:0000256" key="2">
    <source>
        <dbReference type="ARBA" id="ARBA00004479"/>
    </source>
</evidence>
<evidence type="ECO:0000256" key="5">
    <source>
        <dbReference type="ARBA" id="ARBA00022553"/>
    </source>
</evidence>
<dbReference type="Pfam" id="PF00069">
    <property type="entry name" value="Pkinase"/>
    <property type="match status" value="1"/>
</dbReference>
<keyword evidence="15 21" id="KW-0472">Membrane</keyword>
<evidence type="ECO:0000256" key="16">
    <source>
        <dbReference type="ARBA" id="ARBA00023170"/>
    </source>
</evidence>
<dbReference type="Pfam" id="PF13855">
    <property type="entry name" value="LRR_8"/>
    <property type="match status" value="1"/>
</dbReference>
<keyword evidence="6" id="KW-0433">Leucine-rich repeat</keyword>
<proteinExistence type="predicted"/>
<dbReference type="PROSITE" id="PS50011">
    <property type="entry name" value="PROTEIN_KINASE_DOM"/>
    <property type="match status" value="1"/>
</dbReference>
<dbReference type="PROSITE" id="PS00107">
    <property type="entry name" value="PROTEIN_KINASE_ATP"/>
    <property type="match status" value="1"/>
</dbReference>
<dbReference type="InterPro" id="IPR001611">
    <property type="entry name" value="Leu-rich_rpt"/>
</dbReference>
<dbReference type="SUPFAM" id="SSF56112">
    <property type="entry name" value="Protein kinase-like (PK-like)"/>
    <property type="match status" value="1"/>
</dbReference>
<evidence type="ECO:0000256" key="9">
    <source>
        <dbReference type="ARBA" id="ARBA00022729"/>
    </source>
</evidence>
<dbReference type="InterPro" id="IPR008266">
    <property type="entry name" value="Tyr_kinase_AS"/>
</dbReference>
<dbReference type="InterPro" id="IPR013210">
    <property type="entry name" value="LRR_N_plant-typ"/>
</dbReference>
<evidence type="ECO:0000313" key="25">
    <source>
        <dbReference type="Proteomes" id="UP001428341"/>
    </source>
</evidence>
<keyword evidence="14 21" id="KW-1133">Transmembrane helix</keyword>
<keyword evidence="8 21" id="KW-0812">Transmembrane</keyword>
<feature type="transmembrane region" description="Helical" evidence="21">
    <location>
        <begin position="646"/>
        <end position="668"/>
    </location>
</feature>
<dbReference type="InterPro" id="IPR000719">
    <property type="entry name" value="Prot_kinase_dom"/>
</dbReference>
<keyword evidence="12" id="KW-0418">Kinase</keyword>
<comment type="subcellular location">
    <subcellularLocation>
        <location evidence="1">Cell membrane</location>
    </subcellularLocation>
    <subcellularLocation>
        <location evidence="2">Membrane</location>
        <topology evidence="2">Single-pass type I membrane protein</topology>
    </subcellularLocation>
</comment>
<dbReference type="Pfam" id="PF08263">
    <property type="entry name" value="LRRNT_2"/>
    <property type="match status" value="1"/>
</dbReference>
<dbReference type="SUPFAM" id="SSF52058">
    <property type="entry name" value="L domain-like"/>
    <property type="match status" value="1"/>
</dbReference>
<evidence type="ECO:0000259" key="23">
    <source>
        <dbReference type="PROSITE" id="PS50011"/>
    </source>
</evidence>
<feature type="domain" description="Protein kinase" evidence="23">
    <location>
        <begin position="710"/>
        <end position="980"/>
    </location>
</feature>
<dbReference type="InterPro" id="IPR017441">
    <property type="entry name" value="Protein_kinase_ATP_BS"/>
</dbReference>
<dbReference type="PANTHER" id="PTHR48053:SF139">
    <property type="entry name" value="LRR RECEPTOR-LIKE KINASE FAMILY PROTEIN"/>
    <property type="match status" value="1"/>
</dbReference>
<dbReference type="AlphaFoldDB" id="A0AAP0M9N9"/>
<evidence type="ECO:0000256" key="11">
    <source>
        <dbReference type="ARBA" id="ARBA00022741"/>
    </source>
</evidence>
<evidence type="ECO:0000256" key="3">
    <source>
        <dbReference type="ARBA" id="ARBA00012513"/>
    </source>
</evidence>
<keyword evidence="4" id="KW-0723">Serine/threonine-protein kinase</keyword>
<gene>
    <name evidence="24" type="ORF">WN944_015780</name>
</gene>
<evidence type="ECO:0000256" key="1">
    <source>
        <dbReference type="ARBA" id="ARBA00004236"/>
    </source>
</evidence>
<evidence type="ECO:0000256" key="15">
    <source>
        <dbReference type="ARBA" id="ARBA00023136"/>
    </source>
</evidence>
<dbReference type="SUPFAM" id="SSF52047">
    <property type="entry name" value="RNI-like"/>
    <property type="match status" value="1"/>
</dbReference>
<protein>
    <recommendedName>
        <fullName evidence="3">non-specific serine/threonine protein kinase</fullName>
        <ecNumber evidence="3">2.7.11.1</ecNumber>
    </recommendedName>
</protein>
<comment type="catalytic activity">
    <reaction evidence="19">
        <text>L-seryl-[protein] + ATP = O-phospho-L-seryl-[protein] + ADP + H(+)</text>
        <dbReference type="Rhea" id="RHEA:17989"/>
        <dbReference type="Rhea" id="RHEA-COMP:9863"/>
        <dbReference type="Rhea" id="RHEA-COMP:11604"/>
        <dbReference type="ChEBI" id="CHEBI:15378"/>
        <dbReference type="ChEBI" id="CHEBI:29999"/>
        <dbReference type="ChEBI" id="CHEBI:30616"/>
        <dbReference type="ChEBI" id="CHEBI:83421"/>
        <dbReference type="ChEBI" id="CHEBI:456216"/>
        <dbReference type="EC" id="2.7.11.1"/>
    </reaction>
</comment>
<keyword evidence="9 22" id="KW-0732">Signal</keyword>
<evidence type="ECO:0000256" key="18">
    <source>
        <dbReference type="ARBA" id="ARBA00047899"/>
    </source>
</evidence>
<evidence type="ECO:0000256" key="8">
    <source>
        <dbReference type="ARBA" id="ARBA00022692"/>
    </source>
</evidence>
<name>A0AAP0M9N9_9ROSI</name>
<keyword evidence="7" id="KW-0808">Transferase</keyword>
<dbReference type="EC" id="2.7.11.1" evidence="3"/>
<keyword evidence="16" id="KW-0675">Receptor</keyword>
<reference evidence="24 25" key="1">
    <citation type="submission" date="2024-05" db="EMBL/GenBank/DDBJ databases">
        <title>Haplotype-resolved chromosome-level genome assembly of Huyou (Citrus changshanensis).</title>
        <authorList>
            <person name="Miao C."/>
            <person name="Chen W."/>
            <person name="Wu Y."/>
            <person name="Wang L."/>
            <person name="Zhao S."/>
            <person name="Grierson D."/>
            <person name="Xu C."/>
            <person name="Chen K."/>
        </authorList>
    </citation>
    <scope>NUCLEOTIDE SEQUENCE [LARGE SCALE GENOMIC DNA]</scope>
    <source>
        <strain evidence="24">01-14</strain>
        <tissue evidence="24">Leaf</tissue>
    </source>
</reference>
<feature type="signal peptide" evidence="22">
    <location>
        <begin position="1"/>
        <end position="30"/>
    </location>
</feature>
<dbReference type="GO" id="GO:0005524">
    <property type="term" value="F:ATP binding"/>
    <property type="evidence" value="ECO:0007669"/>
    <property type="project" value="UniProtKB-UniRule"/>
</dbReference>
<feature type="binding site" evidence="20">
    <location>
        <position position="739"/>
    </location>
    <ligand>
        <name>ATP</name>
        <dbReference type="ChEBI" id="CHEBI:30616"/>
    </ligand>
</feature>
<comment type="catalytic activity">
    <reaction evidence="18">
        <text>L-threonyl-[protein] + ATP = O-phospho-L-threonyl-[protein] + ADP + H(+)</text>
        <dbReference type="Rhea" id="RHEA:46608"/>
        <dbReference type="Rhea" id="RHEA-COMP:11060"/>
        <dbReference type="Rhea" id="RHEA-COMP:11605"/>
        <dbReference type="ChEBI" id="CHEBI:15378"/>
        <dbReference type="ChEBI" id="CHEBI:30013"/>
        <dbReference type="ChEBI" id="CHEBI:30616"/>
        <dbReference type="ChEBI" id="CHEBI:61977"/>
        <dbReference type="ChEBI" id="CHEBI:456216"/>
        <dbReference type="EC" id="2.7.11.1"/>
    </reaction>
</comment>
<sequence>MGSPTLSTVVPSLVLLILFFVLSFLITVSSESNEEADALLKWKASLQSHNQSLLPSWTNATTNVSSKISPCAWYGISCNDAGRVTNISLRNTGLSGTLRDLSFSSFPQLVHLDLSLNGLFGTIPSQIGNLSKLSYISLDSNQLFGKIPLEVGLLTHLKVLGFQFNQLDGSIPTEVCQLSSIEELFLHSNNLNGSLPPFLGNLSNIFRLYINNNSLSGSIPMNIGNLKFLFELDLSENQLGGSIPLSFGNLSNLARLYLYNNLLIGSIPSSLGNLNLIDLQLLFNQLTGYIPHSLGNVTSLSSLLLAENKIYGSLPPSLGNSVLRVLELSLNHFTGYLPHNICQGGVLEKFLVSENHFQGTIPKSLRNCTSLIRVRLNGNNLTGNISEALGIYPNLTFIDLSRNNFYGEISSNWGKCPKLGTLNVSMNNITGGIPHEIGNSSQLQALDLSLNHIVGEIPKELGKLNSLTKLILRGNQLTGRLPTEIGSLIELEYLDFSANRFNNSVPTSLGNLLKLHYLGLSNNQFVQELPKELEKLVQLSELDTSHNLFGGEIPFQICSLKSLEKLNLSHNNLSGSIPNCFDGMHGLSVVDISDNQLQGPVPNSTAFRNAPVEALEGNKELCGSVKGMQPCKVFSSHKQNSGGKRFAVVFPVLGALFVSMALIAIFILRKQKSDSGDRQSSNQNPQGLFSILNFEGKLVYDEIVRATNDFDAEYCIGNGGHGSVYRAELPSGEVVAVKKFHSPLPCDQIADQKEFLTEVQALTEIRHRNIVKFYGFCSHARHSFLVYEFLERGSLAAILSSDATAQELGWGQRMNLIKGVADALSYLHHDCCPPIVHRDISSKNLLLDLEYEAHVADFGIAKFLKPDSSNWTEFAGTYGYVAPELAYTMKITEKCDVYSFGVLVLEVIKGKHPRDFLSSISSSSLNTDAALDEMFDPRLPAPSCSVQEKLRSIVEVAFSCLNESPESRPTMKIVSRQLQISAGVTES</sequence>
<dbReference type="FunFam" id="1.10.510.10:FF:000445">
    <property type="entry name" value="MDIS1-interacting receptor like kinase 2"/>
    <property type="match status" value="1"/>
</dbReference>
<dbReference type="FunFam" id="3.80.10.10:FF:000177">
    <property type="entry name" value="Leucine-rich repeat receptor-like serine/threonine-protein kinase At1g17230"/>
    <property type="match status" value="1"/>
</dbReference>
<dbReference type="PRINTS" id="PR00019">
    <property type="entry name" value="LEURICHRPT"/>
</dbReference>
<keyword evidence="17" id="KW-0325">Glycoprotein</keyword>
<dbReference type="Gene3D" id="3.30.200.20">
    <property type="entry name" value="Phosphorylase Kinase, domain 1"/>
    <property type="match status" value="1"/>
</dbReference>
<dbReference type="Gene3D" id="1.10.510.10">
    <property type="entry name" value="Transferase(Phosphotransferase) domain 1"/>
    <property type="match status" value="1"/>
</dbReference>
<evidence type="ECO:0000256" key="7">
    <source>
        <dbReference type="ARBA" id="ARBA00022679"/>
    </source>
</evidence>
<evidence type="ECO:0000256" key="13">
    <source>
        <dbReference type="ARBA" id="ARBA00022840"/>
    </source>
</evidence>
<dbReference type="InterPro" id="IPR051716">
    <property type="entry name" value="Plant_RL_S/T_kinase"/>
</dbReference>
<dbReference type="FunFam" id="3.80.10.10:FF:000400">
    <property type="entry name" value="Nuclear pore complex protein NUP107"/>
    <property type="match status" value="1"/>
</dbReference>
<dbReference type="GO" id="GO:0005886">
    <property type="term" value="C:plasma membrane"/>
    <property type="evidence" value="ECO:0007669"/>
    <property type="project" value="UniProtKB-SubCell"/>
</dbReference>
<dbReference type="PROSITE" id="PS51450">
    <property type="entry name" value="LRR"/>
    <property type="match status" value="1"/>
</dbReference>
<dbReference type="PANTHER" id="PTHR48053">
    <property type="entry name" value="LEUCINE RICH REPEAT FAMILY PROTEIN, EXPRESSED"/>
    <property type="match status" value="1"/>
</dbReference>
<evidence type="ECO:0000256" key="6">
    <source>
        <dbReference type="ARBA" id="ARBA00022614"/>
    </source>
</evidence>
<keyword evidence="25" id="KW-1185">Reference proteome</keyword>
<dbReference type="InterPro" id="IPR003591">
    <property type="entry name" value="Leu-rich_rpt_typical-subtyp"/>
</dbReference>
<dbReference type="Gene3D" id="3.80.10.10">
    <property type="entry name" value="Ribonuclease Inhibitor"/>
    <property type="match status" value="3"/>
</dbReference>
<keyword evidence="10" id="KW-0677">Repeat</keyword>
<keyword evidence="11 20" id="KW-0547">Nucleotide-binding</keyword>
<evidence type="ECO:0000256" key="12">
    <source>
        <dbReference type="ARBA" id="ARBA00022777"/>
    </source>
</evidence>
<keyword evidence="5" id="KW-0597">Phosphoprotein</keyword>
<evidence type="ECO:0000256" key="17">
    <source>
        <dbReference type="ARBA" id="ARBA00023180"/>
    </source>
</evidence>
<accession>A0AAP0M9N9</accession>
<dbReference type="GO" id="GO:0004674">
    <property type="term" value="F:protein serine/threonine kinase activity"/>
    <property type="evidence" value="ECO:0007669"/>
    <property type="project" value="UniProtKB-KW"/>
</dbReference>
<comment type="caution">
    <text evidence="24">The sequence shown here is derived from an EMBL/GenBank/DDBJ whole genome shotgun (WGS) entry which is preliminary data.</text>
</comment>
<evidence type="ECO:0000256" key="10">
    <source>
        <dbReference type="ARBA" id="ARBA00022737"/>
    </source>
</evidence>
<evidence type="ECO:0000256" key="20">
    <source>
        <dbReference type="PROSITE-ProRule" id="PRU10141"/>
    </source>
</evidence>
<evidence type="ECO:0000256" key="22">
    <source>
        <dbReference type="SAM" id="SignalP"/>
    </source>
</evidence>
<evidence type="ECO:0000256" key="4">
    <source>
        <dbReference type="ARBA" id="ARBA00022527"/>
    </source>
</evidence>
<dbReference type="InterPro" id="IPR032675">
    <property type="entry name" value="LRR_dom_sf"/>
</dbReference>
<evidence type="ECO:0000256" key="14">
    <source>
        <dbReference type="ARBA" id="ARBA00022989"/>
    </source>
</evidence>
<organism evidence="24 25">
    <name type="scientific">Citrus x changshan-huyou</name>
    <dbReference type="NCBI Taxonomy" id="2935761"/>
    <lineage>
        <taxon>Eukaryota</taxon>
        <taxon>Viridiplantae</taxon>
        <taxon>Streptophyta</taxon>
        <taxon>Embryophyta</taxon>
        <taxon>Tracheophyta</taxon>
        <taxon>Spermatophyta</taxon>
        <taxon>Magnoliopsida</taxon>
        <taxon>eudicotyledons</taxon>
        <taxon>Gunneridae</taxon>
        <taxon>Pentapetalae</taxon>
        <taxon>rosids</taxon>
        <taxon>malvids</taxon>
        <taxon>Sapindales</taxon>
        <taxon>Rutaceae</taxon>
        <taxon>Aurantioideae</taxon>
        <taxon>Citrus</taxon>
    </lineage>
</organism>
<evidence type="ECO:0000313" key="24">
    <source>
        <dbReference type="EMBL" id="KAK9200582.1"/>
    </source>
</evidence>